<feature type="domain" description="Enoyl reductase (ER)" evidence="1">
    <location>
        <begin position="11"/>
        <end position="370"/>
    </location>
</feature>
<dbReference type="SUPFAM" id="SSF50129">
    <property type="entry name" value="GroES-like"/>
    <property type="match status" value="1"/>
</dbReference>
<accession>A0A060QLB5</accession>
<dbReference type="SUPFAM" id="SSF51735">
    <property type="entry name" value="NAD(P)-binding Rossmann-fold domains"/>
    <property type="match status" value="1"/>
</dbReference>
<organism evidence="2 3">
    <name type="scientific">Asaia bogorensis</name>
    <dbReference type="NCBI Taxonomy" id="91915"/>
    <lineage>
        <taxon>Bacteria</taxon>
        <taxon>Pseudomonadati</taxon>
        <taxon>Pseudomonadota</taxon>
        <taxon>Alphaproteobacteria</taxon>
        <taxon>Acetobacterales</taxon>
        <taxon>Acetobacteraceae</taxon>
        <taxon>Asaia</taxon>
    </lineage>
</organism>
<dbReference type="AlphaFoldDB" id="A0A060QLB5"/>
<dbReference type="eggNOG" id="COG0604">
    <property type="taxonomic scope" value="Bacteria"/>
</dbReference>
<dbReference type="SMART" id="SM00829">
    <property type="entry name" value="PKS_ER"/>
    <property type="match status" value="1"/>
</dbReference>
<dbReference type="InterPro" id="IPR013154">
    <property type="entry name" value="ADH-like_N"/>
</dbReference>
<dbReference type="InterPro" id="IPR036291">
    <property type="entry name" value="NAD(P)-bd_dom_sf"/>
</dbReference>
<dbReference type="InterPro" id="IPR011032">
    <property type="entry name" value="GroES-like_sf"/>
</dbReference>
<evidence type="ECO:0000313" key="3">
    <source>
        <dbReference type="Proteomes" id="UP000027583"/>
    </source>
</evidence>
<dbReference type="Gene3D" id="3.90.180.10">
    <property type="entry name" value="Medium-chain alcohol dehydrogenases, catalytic domain"/>
    <property type="match status" value="1"/>
</dbReference>
<dbReference type="InterPro" id="IPR020843">
    <property type="entry name" value="ER"/>
</dbReference>
<protein>
    <submittedName>
        <fullName evidence="2">Zn-dependant oxidoreductase</fullName>
    </submittedName>
</protein>
<comment type="caution">
    <text evidence="2">The sequence shown here is derived from an EMBL/GenBank/DDBJ whole genome shotgun (WGS) entry which is preliminary data.</text>
</comment>
<dbReference type="Gene3D" id="3.40.50.720">
    <property type="entry name" value="NAD(P)-binding Rossmann-like Domain"/>
    <property type="match status" value="1"/>
</dbReference>
<dbReference type="Proteomes" id="UP000027583">
    <property type="component" value="Unassembled WGS sequence"/>
</dbReference>
<name>A0A060QLB5_9PROT</name>
<dbReference type="RefSeq" id="WP_023978212.1">
    <property type="nucleotide sequence ID" value="NZ_CBLX010000022.1"/>
</dbReference>
<dbReference type="PANTHER" id="PTHR45348:SF2">
    <property type="entry name" value="ZINC-TYPE ALCOHOL DEHYDROGENASE-LIKE PROTEIN C2E1P3.01"/>
    <property type="match status" value="1"/>
</dbReference>
<sequence>MVEHAALWLPASRRGLIVGPAPAVAPGPGEIVIRAHAVAVNPFDRYIQTMGDLITSYLTYPAVPGTDVAGEVLAIGAGVTRFAQGDRVVGQAAGLEKSRNRAAEGAFQEKVLLLAHMTAPIPAHLSYEQAAVLPLGLSTAACGMYQKDFLGLAAPQINPVPTGETLLVWGGSTSVGSNAIQLARASGYEVITTCSPHNFGYVRSLGASEAFDYNSPDVKRAIIGALRGRKMVGAIAIGKGSAKACMDILAQSTGRRFVAQATPPTSFDSVPAGKGRWRKLVPSVARMIMGNLALTLRSYRLGAATRMIWAGSLIHNDVGPMIYETYLPKALAQDAYKAMPPAHVVGHGLGHVPEAMEQQRRGVSARKLVVTL</sequence>
<evidence type="ECO:0000313" key="2">
    <source>
        <dbReference type="EMBL" id="CDG40636.1"/>
    </source>
</evidence>
<dbReference type="InterPro" id="IPR047122">
    <property type="entry name" value="Trans-enoyl_RdTase-like"/>
</dbReference>
<dbReference type="CDD" id="cd08249">
    <property type="entry name" value="enoyl_reductase_like"/>
    <property type="match status" value="1"/>
</dbReference>
<proteinExistence type="predicted"/>
<gene>
    <name evidence="2" type="ORF">ASAP_2591</name>
</gene>
<dbReference type="GO" id="GO:0016651">
    <property type="term" value="F:oxidoreductase activity, acting on NAD(P)H"/>
    <property type="evidence" value="ECO:0007669"/>
    <property type="project" value="InterPro"/>
</dbReference>
<reference evidence="2 3" key="1">
    <citation type="journal article" date="2014" name="Genome Biol. Evol.">
        <title>Acetic acid bacteria genomes reveal functional traits for adaptation to life in insect guts.</title>
        <authorList>
            <person name="Chouaia B."/>
            <person name="Gaiarsa S."/>
            <person name="Crotti E."/>
            <person name="Comandatore F."/>
            <person name="Degli Esposti M."/>
            <person name="Ricci I."/>
            <person name="Alma A."/>
            <person name="Favia G."/>
            <person name="Bandi C."/>
            <person name="Daffonchio D."/>
        </authorList>
    </citation>
    <scope>NUCLEOTIDE SEQUENCE [LARGE SCALE GENOMIC DNA]</scope>
    <source>
        <strain evidence="2 3">SF2.1</strain>
    </source>
</reference>
<reference evidence="2 3" key="2">
    <citation type="journal article" date="2014" name="PLoS ONE">
        <title>Evolution of mitochondria reconstructed from the energy metabolism of living bacteria.</title>
        <authorList>
            <person name="Degli Esposti M."/>
            <person name="Chouaia B."/>
            <person name="Comandatore F."/>
            <person name="Crotti E."/>
            <person name="Sassera D."/>
            <person name="Lievens P.M."/>
            <person name="Daffonchio D."/>
            <person name="Bandi C."/>
        </authorList>
    </citation>
    <scope>NUCLEOTIDE SEQUENCE [LARGE SCALE GENOMIC DNA]</scope>
    <source>
        <strain evidence="2 3">SF2.1</strain>
    </source>
</reference>
<dbReference type="PANTHER" id="PTHR45348">
    <property type="entry name" value="HYPOTHETICAL OXIDOREDUCTASE (EUROFUNG)"/>
    <property type="match status" value="1"/>
</dbReference>
<evidence type="ECO:0000259" key="1">
    <source>
        <dbReference type="SMART" id="SM00829"/>
    </source>
</evidence>
<dbReference type="Pfam" id="PF08240">
    <property type="entry name" value="ADH_N"/>
    <property type="match status" value="1"/>
</dbReference>
<dbReference type="EMBL" id="CBLX010000022">
    <property type="protein sequence ID" value="CDG40636.1"/>
    <property type="molecule type" value="Genomic_DNA"/>
</dbReference>